<dbReference type="SUPFAM" id="SSF54427">
    <property type="entry name" value="NTF2-like"/>
    <property type="match status" value="1"/>
</dbReference>
<protein>
    <submittedName>
        <fullName evidence="3">Aromatic-ring-hydroxylating dioxygenase subunit beta</fullName>
    </submittedName>
</protein>
<dbReference type="Pfam" id="PF00866">
    <property type="entry name" value="Ring_hydroxyl_B"/>
    <property type="match status" value="1"/>
</dbReference>
<dbReference type="Proteomes" id="UP000217005">
    <property type="component" value="Unassembled WGS sequence"/>
</dbReference>
<dbReference type="PANTHER" id="PTHR41534:SF1">
    <property type="entry name" value="BLR3401 PROTEIN"/>
    <property type="match status" value="1"/>
</dbReference>
<comment type="caution">
    <text evidence="3">The sequence shown here is derived from an EMBL/GenBank/DDBJ whole genome shotgun (WGS) entry which is preliminary data.</text>
</comment>
<gene>
    <name evidence="3" type="ORF">CEG14_02950</name>
</gene>
<dbReference type="EMBL" id="NEVL01000001">
    <property type="protein sequence ID" value="OZI40734.1"/>
    <property type="molecule type" value="Genomic_DNA"/>
</dbReference>
<keyword evidence="2" id="KW-0560">Oxidoreductase</keyword>
<dbReference type="CDD" id="cd00667">
    <property type="entry name" value="ring_hydroxylating_dioxygenases_beta"/>
    <property type="match status" value="1"/>
</dbReference>
<dbReference type="GO" id="GO:0051213">
    <property type="term" value="F:dioxygenase activity"/>
    <property type="evidence" value="ECO:0007669"/>
    <property type="project" value="UniProtKB-KW"/>
</dbReference>
<name>A0A261STM7_9BORD</name>
<evidence type="ECO:0000313" key="3">
    <source>
        <dbReference type="EMBL" id="OZI40734.1"/>
    </source>
</evidence>
<accession>A0A261STM7</accession>
<dbReference type="RefSeq" id="WP_094824850.1">
    <property type="nucleotide sequence ID" value="NZ_NEVL01000001.1"/>
</dbReference>
<evidence type="ECO:0000256" key="2">
    <source>
        <dbReference type="ARBA" id="ARBA00023002"/>
    </source>
</evidence>
<sequence length="177" mass="20801">MLLEIDFDVSTAHLAPASVPPETYHAVCQFLYREARLLDTREYDAWQSLWTEDGMYWMPHHAGQQSPYDHVSLFWEDRMLRDVRIRRLLHPRNWSQQPPTRSARIVGNVMIEGVDTGGNLVVHSAFQMTEWRKRQPRQLAGHYTHKLAAEGEGWRIRMKRVDLVNCDDAHDAFEVYV</sequence>
<evidence type="ECO:0000256" key="1">
    <source>
        <dbReference type="ARBA" id="ARBA00009570"/>
    </source>
</evidence>
<proteinExistence type="inferred from homology"/>
<dbReference type="InterPro" id="IPR000391">
    <property type="entry name" value="Rng_hydr_dOase-bsu"/>
</dbReference>
<reference evidence="3 4" key="1">
    <citation type="submission" date="2017-05" db="EMBL/GenBank/DDBJ databases">
        <title>Complete and WGS of Bordetella genogroups.</title>
        <authorList>
            <person name="Spilker T."/>
            <person name="LiPuma J."/>
        </authorList>
    </citation>
    <scope>NUCLEOTIDE SEQUENCE [LARGE SCALE GENOMIC DNA]</scope>
    <source>
        <strain evidence="3 4">AU17610</strain>
    </source>
</reference>
<organism evidence="3 4">
    <name type="scientific">Bordetella genomosp. 1</name>
    <dbReference type="NCBI Taxonomy" id="1395607"/>
    <lineage>
        <taxon>Bacteria</taxon>
        <taxon>Pseudomonadati</taxon>
        <taxon>Pseudomonadota</taxon>
        <taxon>Betaproteobacteria</taxon>
        <taxon>Burkholderiales</taxon>
        <taxon>Alcaligenaceae</taxon>
        <taxon>Bordetella</taxon>
    </lineage>
</organism>
<comment type="similarity">
    <text evidence="1">Belongs to the bacterial ring-hydroxylating dioxygenase beta subunit family.</text>
</comment>
<keyword evidence="3" id="KW-0223">Dioxygenase</keyword>
<dbReference type="OrthoDB" id="7062869at2"/>
<evidence type="ECO:0000313" key="4">
    <source>
        <dbReference type="Proteomes" id="UP000217005"/>
    </source>
</evidence>
<dbReference type="InterPro" id="IPR032710">
    <property type="entry name" value="NTF2-like_dom_sf"/>
</dbReference>
<dbReference type="GO" id="GO:0019380">
    <property type="term" value="P:3-phenylpropionate catabolic process"/>
    <property type="evidence" value="ECO:0007669"/>
    <property type="project" value="TreeGrafter"/>
</dbReference>
<dbReference type="PANTHER" id="PTHR41534">
    <property type="entry name" value="BLR3401 PROTEIN"/>
    <property type="match status" value="1"/>
</dbReference>
<dbReference type="Gene3D" id="3.10.450.50">
    <property type="match status" value="1"/>
</dbReference>
<dbReference type="AlphaFoldDB" id="A0A261STM7"/>